<dbReference type="Proteomes" id="UP001344658">
    <property type="component" value="Unassembled WGS sequence"/>
</dbReference>
<reference evidence="1 2" key="1">
    <citation type="submission" date="2023-12" db="EMBL/GenBank/DDBJ databases">
        <title>Streptomyces sp. V4-01.</title>
        <authorList>
            <person name="Somphong A."/>
            <person name="Phongsopitanun W."/>
        </authorList>
    </citation>
    <scope>NUCLEOTIDE SEQUENCE [LARGE SCALE GENOMIC DNA]</scope>
    <source>
        <strain evidence="1 2">V4-01</strain>
    </source>
</reference>
<gene>
    <name evidence="1" type="ORF">V2S66_03320</name>
</gene>
<accession>A0ABU7P5A9</accession>
<comment type="caution">
    <text evidence="1">The sequence shown here is derived from an EMBL/GenBank/DDBJ whole genome shotgun (WGS) entry which is preliminary data.</text>
</comment>
<sequence>MTETSFPFASSSIATEDQWASMFRMAQVDGVFATDPTATNLLATGSNASTVAVAAGEAWIQGTYYANSASLNVPVPTNSGGGAARKDLLVLRRDPAGDVVSVKYKTGSTSFPTLTQTLNGTWEIPLAQITVAAGASVVPPAGVVDQRWFAGRPPAISNPNGRRPPVKGQLIVEGKTVLLGNGTGYDTLAVAGQDTGWKSITLASGYATQSAACGYRVKDGLVTLRGNFRKTSGNLPIDVVTKIATLPIEARPALSRFGVVPMEWNSVSVGGTEVGFLAARVEIHPDGTLWFLIPRPVAPAWCGLDSFVYSL</sequence>
<name>A0ABU7P5A9_9ACTN</name>
<protein>
    <recommendedName>
        <fullName evidence="3">Minor tail protein</fullName>
    </recommendedName>
</protein>
<dbReference type="RefSeq" id="WP_330792892.1">
    <property type="nucleotide sequence ID" value="NZ_JAZEWV010000002.1"/>
</dbReference>
<keyword evidence="2" id="KW-1185">Reference proteome</keyword>
<organism evidence="1 2">
    <name type="scientific">Actinacidiphila polyblastidii</name>
    <dbReference type="NCBI Taxonomy" id="3110430"/>
    <lineage>
        <taxon>Bacteria</taxon>
        <taxon>Bacillati</taxon>
        <taxon>Actinomycetota</taxon>
        <taxon>Actinomycetes</taxon>
        <taxon>Kitasatosporales</taxon>
        <taxon>Streptomycetaceae</taxon>
        <taxon>Actinacidiphila</taxon>
    </lineage>
</organism>
<evidence type="ECO:0000313" key="2">
    <source>
        <dbReference type="Proteomes" id="UP001344658"/>
    </source>
</evidence>
<evidence type="ECO:0008006" key="3">
    <source>
        <dbReference type="Google" id="ProtNLM"/>
    </source>
</evidence>
<dbReference type="EMBL" id="JAZEWV010000002">
    <property type="protein sequence ID" value="MEE4540998.1"/>
    <property type="molecule type" value="Genomic_DNA"/>
</dbReference>
<proteinExistence type="predicted"/>
<evidence type="ECO:0000313" key="1">
    <source>
        <dbReference type="EMBL" id="MEE4540998.1"/>
    </source>
</evidence>